<evidence type="ECO:0000313" key="4">
    <source>
        <dbReference type="EMBL" id="GGI86686.1"/>
    </source>
</evidence>
<evidence type="ECO:0000259" key="2">
    <source>
        <dbReference type="Pfam" id="PF04909"/>
    </source>
</evidence>
<dbReference type="CDD" id="cd01292">
    <property type="entry name" value="metallo-dependent_hydrolases"/>
    <property type="match status" value="1"/>
</dbReference>
<evidence type="ECO:0000313" key="6">
    <source>
        <dbReference type="Proteomes" id="UP001060771"/>
    </source>
</evidence>
<dbReference type="RefSeq" id="WP_188604183.1">
    <property type="nucleotide sequence ID" value="NZ_AP026830.1"/>
</dbReference>
<dbReference type="InterPro" id="IPR006680">
    <property type="entry name" value="Amidohydro-rel"/>
</dbReference>
<dbReference type="SUPFAM" id="SSF51556">
    <property type="entry name" value="Metallo-dependent hydrolases"/>
    <property type="match status" value="1"/>
</dbReference>
<dbReference type="EMBL" id="AP026830">
    <property type="protein sequence ID" value="BDR91211.1"/>
    <property type="molecule type" value="Genomic_DNA"/>
</dbReference>
<dbReference type="InterPro" id="IPR032465">
    <property type="entry name" value="ACMSD"/>
</dbReference>
<dbReference type="PANTHER" id="PTHR21240">
    <property type="entry name" value="2-AMINO-3-CARBOXYLMUCONATE-6-SEMIALDEHYDE DECARBOXYLASE"/>
    <property type="match status" value="1"/>
</dbReference>
<reference evidence="6" key="3">
    <citation type="submission" date="2022-09" db="EMBL/GenBank/DDBJ databases">
        <title>Complete genome sequence of Vulcanisaeta souniana.</title>
        <authorList>
            <person name="Kato S."/>
            <person name="Itoh T."/>
            <person name="Ohkuma M."/>
        </authorList>
    </citation>
    <scope>NUCLEOTIDE SEQUENCE [LARGE SCALE GENOMIC DNA]</scope>
    <source>
        <strain evidence="6">JCM 11219</strain>
    </source>
</reference>
<dbReference type="AlphaFoldDB" id="A0A830ECV5"/>
<organism evidence="4 5">
    <name type="scientific">Vulcanisaeta souniana JCM 11219</name>
    <dbReference type="NCBI Taxonomy" id="1293586"/>
    <lineage>
        <taxon>Archaea</taxon>
        <taxon>Thermoproteota</taxon>
        <taxon>Thermoprotei</taxon>
        <taxon>Thermoproteales</taxon>
        <taxon>Thermoproteaceae</taxon>
        <taxon>Vulcanisaeta</taxon>
    </lineage>
</organism>
<feature type="domain" description="Amidohydrolase-related" evidence="2">
    <location>
        <begin position="4"/>
        <end position="282"/>
    </location>
</feature>
<proteinExistence type="predicted"/>
<reference evidence="3" key="4">
    <citation type="journal article" date="2023" name="Microbiol. Resour. Announc.">
        <title>Complete Genome Sequence of Vulcanisaeta souniana Strain IC-059, a Hyperthermophilic Archaeon Isolated from Hot Spring Water in Japan.</title>
        <authorList>
            <person name="Kato S."/>
            <person name="Itoh T."/>
            <person name="Wu L."/>
            <person name="Ma J."/>
            <person name="Ohkuma M."/>
        </authorList>
    </citation>
    <scope>NUCLEOTIDE SEQUENCE</scope>
    <source>
        <strain evidence="3">JCM 11219</strain>
    </source>
</reference>
<sequence>MGYIDAHTHIVFRETITEELMNFAMREWGAPREAILMSVKDVAKALDETNIDYVCVMAFPARKLGTVKEDYAIRVIDAVKDYADRFAVIGGVEANELSIEETRYWLERQYEAGISAIKVHPPHMWLKPNAYRPEEGGLRQLELVYQFAEDHGLPVYIHTGTSAFSRARNKYGDPIFVDDVAVDFPRLTIIMSHVGRPNWVPTAFQLIRIRPNIIADLSSIPPRRVLEYLPRLTEIGDKAIYGSDYPGPGVHDIKANLREFLNIPIPREVMKKIVDDNPRKVLKPLSRNR</sequence>
<dbReference type="Proteomes" id="UP000657075">
    <property type="component" value="Unassembled WGS sequence"/>
</dbReference>
<keyword evidence="6" id="KW-1185">Reference proteome</keyword>
<dbReference type="Gene3D" id="3.20.20.140">
    <property type="entry name" value="Metal-dependent hydrolases"/>
    <property type="match status" value="1"/>
</dbReference>
<dbReference type="EMBL" id="BMNM01000015">
    <property type="protein sequence ID" value="GGI86686.1"/>
    <property type="molecule type" value="Genomic_DNA"/>
</dbReference>
<evidence type="ECO:0000313" key="3">
    <source>
        <dbReference type="EMBL" id="BDR91211.1"/>
    </source>
</evidence>
<gene>
    <name evidence="4" type="ORF">GCM10007112_24540</name>
    <name evidence="3" type="ORF">Vsou_03040</name>
</gene>
<evidence type="ECO:0000313" key="5">
    <source>
        <dbReference type="Proteomes" id="UP000657075"/>
    </source>
</evidence>
<dbReference type="GO" id="GO:0016831">
    <property type="term" value="F:carboxy-lyase activity"/>
    <property type="evidence" value="ECO:0007669"/>
    <property type="project" value="InterPro"/>
</dbReference>
<dbReference type="InterPro" id="IPR032466">
    <property type="entry name" value="Metal_Hydrolase"/>
</dbReference>
<protein>
    <submittedName>
        <fullName evidence="4">Amidohydrolase</fullName>
    </submittedName>
</protein>
<keyword evidence="1" id="KW-0456">Lyase</keyword>
<dbReference type="Proteomes" id="UP001060771">
    <property type="component" value="Chromosome"/>
</dbReference>
<reference evidence="4" key="2">
    <citation type="submission" date="2020-09" db="EMBL/GenBank/DDBJ databases">
        <authorList>
            <person name="Sun Q."/>
            <person name="Ohkuma M."/>
        </authorList>
    </citation>
    <scope>NUCLEOTIDE SEQUENCE</scope>
    <source>
        <strain evidence="4">JCM 11219</strain>
    </source>
</reference>
<accession>A0A830ECV5</accession>
<evidence type="ECO:0000256" key="1">
    <source>
        <dbReference type="ARBA" id="ARBA00023239"/>
    </source>
</evidence>
<dbReference type="GeneID" id="76205855"/>
<dbReference type="GO" id="GO:0016787">
    <property type="term" value="F:hydrolase activity"/>
    <property type="evidence" value="ECO:0007669"/>
    <property type="project" value="InterPro"/>
</dbReference>
<reference evidence="4" key="1">
    <citation type="journal article" date="2014" name="Int. J. Syst. Evol. Microbiol.">
        <title>Complete genome sequence of Corynebacterium casei LMG S-19264T (=DSM 44701T), isolated from a smear-ripened cheese.</title>
        <authorList>
            <consortium name="US DOE Joint Genome Institute (JGI-PGF)"/>
            <person name="Walter F."/>
            <person name="Albersmeier A."/>
            <person name="Kalinowski J."/>
            <person name="Ruckert C."/>
        </authorList>
    </citation>
    <scope>NUCLEOTIDE SEQUENCE</scope>
    <source>
        <strain evidence="4">JCM 11219</strain>
    </source>
</reference>
<name>A0A830ECV5_9CREN</name>
<dbReference type="OrthoDB" id="34429at2157"/>
<dbReference type="Pfam" id="PF04909">
    <property type="entry name" value="Amidohydro_2"/>
    <property type="match status" value="1"/>
</dbReference>
<dbReference type="PANTHER" id="PTHR21240:SF19">
    <property type="entry name" value="CATALYTIC_ HYDROLASE"/>
    <property type="match status" value="1"/>
</dbReference>